<proteinExistence type="predicted"/>
<dbReference type="Gene3D" id="1.20.1070.10">
    <property type="entry name" value="Rhodopsin 7-helix transmembrane proteins"/>
    <property type="match status" value="1"/>
</dbReference>
<dbReference type="SUPFAM" id="SSF81321">
    <property type="entry name" value="Family A G protein-coupled receptor-like"/>
    <property type="match status" value="1"/>
</dbReference>
<dbReference type="InterPro" id="IPR050569">
    <property type="entry name" value="TAAR"/>
</dbReference>
<evidence type="ECO:0000259" key="10">
    <source>
        <dbReference type="PROSITE" id="PS50262"/>
    </source>
</evidence>
<feature type="domain" description="G-protein coupled receptors family 1 profile" evidence="10">
    <location>
        <begin position="35"/>
        <end position="248"/>
    </location>
</feature>
<feature type="transmembrane region" description="Helical" evidence="9">
    <location>
        <begin position="225"/>
        <end position="247"/>
    </location>
</feature>
<keyword evidence="6 9" id="KW-0472">Membrane</keyword>
<dbReference type="GO" id="GO:0004930">
    <property type="term" value="F:G protein-coupled receptor activity"/>
    <property type="evidence" value="ECO:0007669"/>
    <property type="project" value="UniProtKB-KW"/>
</dbReference>
<feature type="transmembrane region" description="Helical" evidence="9">
    <location>
        <begin position="133"/>
        <end position="152"/>
    </location>
</feature>
<comment type="caution">
    <text evidence="11">The sequence shown here is derived from an EMBL/GenBank/DDBJ whole genome shotgun (WGS) entry which is preliminary data.</text>
</comment>
<dbReference type="AlphaFoldDB" id="A0A815N601"/>
<feature type="transmembrane region" description="Helical" evidence="9">
    <location>
        <begin position="56"/>
        <end position="76"/>
    </location>
</feature>
<evidence type="ECO:0000256" key="4">
    <source>
        <dbReference type="ARBA" id="ARBA00022989"/>
    </source>
</evidence>
<feature type="transmembrane region" description="Helical" evidence="9">
    <location>
        <begin position="172"/>
        <end position="198"/>
    </location>
</feature>
<comment type="subcellular location">
    <subcellularLocation>
        <location evidence="1">Cell membrane</location>
        <topology evidence="1">Multi-pass membrane protein</topology>
    </subcellularLocation>
</comment>
<evidence type="ECO:0000313" key="12">
    <source>
        <dbReference type="Proteomes" id="UP000663852"/>
    </source>
</evidence>
<dbReference type="EMBL" id="CAJNOJ010000396">
    <property type="protein sequence ID" value="CAF1432612.1"/>
    <property type="molecule type" value="Genomic_DNA"/>
</dbReference>
<evidence type="ECO:0000256" key="3">
    <source>
        <dbReference type="ARBA" id="ARBA00022692"/>
    </source>
</evidence>
<keyword evidence="7" id="KW-0675">Receptor</keyword>
<sequence>MTSLTRTATNLSASSTNYDTVAPISMAFALVAIVISVLILTLIISTKQLHTVSHLLTCNTCIASILYCIVQCNNYIYLLFIKWNMSDESCRWRGYFGYTSIVAVIYSYLLQAISRLFFTILSTKYRWIVSFRVHLYLIFIGWIVVFLVPLPAITTKDIYYRQGFLCWVPKRFMLHVIYTIIMYYLLPIVLIIVIYILIYKQVHSHANKNSIVLDQTKRKNLDLTVFRKIMILLSIYVLGAVPSLFYMLTNVELFYSIGIVSVSFTVMIERFLSLLIDRDIRDVLKKCLFFRTNQVTPIAPK</sequence>
<feature type="transmembrane region" description="Helical" evidence="9">
    <location>
        <begin position="96"/>
        <end position="121"/>
    </location>
</feature>
<protein>
    <recommendedName>
        <fullName evidence="10">G-protein coupled receptors family 1 profile domain-containing protein</fullName>
    </recommendedName>
</protein>
<evidence type="ECO:0000256" key="9">
    <source>
        <dbReference type="SAM" id="Phobius"/>
    </source>
</evidence>
<feature type="transmembrane region" description="Helical" evidence="9">
    <location>
        <begin position="253"/>
        <end position="276"/>
    </location>
</feature>
<accession>A0A815N601</accession>
<evidence type="ECO:0000256" key="2">
    <source>
        <dbReference type="ARBA" id="ARBA00022475"/>
    </source>
</evidence>
<dbReference type="GO" id="GO:0005886">
    <property type="term" value="C:plasma membrane"/>
    <property type="evidence" value="ECO:0007669"/>
    <property type="project" value="UniProtKB-SubCell"/>
</dbReference>
<dbReference type="PRINTS" id="PR00237">
    <property type="entry name" value="GPCRRHODOPSN"/>
</dbReference>
<reference evidence="11" key="1">
    <citation type="submission" date="2021-02" db="EMBL/GenBank/DDBJ databases">
        <authorList>
            <person name="Nowell W R."/>
        </authorList>
    </citation>
    <scope>NUCLEOTIDE SEQUENCE</scope>
</reference>
<keyword evidence="5" id="KW-0297">G-protein coupled receptor</keyword>
<name>A0A815N601_ADIRI</name>
<gene>
    <name evidence="11" type="ORF">EDS130_LOCUS38311</name>
</gene>
<dbReference type="Proteomes" id="UP000663852">
    <property type="component" value="Unassembled WGS sequence"/>
</dbReference>
<dbReference type="InterPro" id="IPR000276">
    <property type="entry name" value="GPCR_Rhodpsn"/>
</dbReference>
<dbReference type="CDD" id="cd00637">
    <property type="entry name" value="7tm_classA_rhodopsin-like"/>
    <property type="match status" value="1"/>
</dbReference>
<evidence type="ECO:0000256" key="1">
    <source>
        <dbReference type="ARBA" id="ARBA00004651"/>
    </source>
</evidence>
<feature type="transmembrane region" description="Helical" evidence="9">
    <location>
        <begin position="20"/>
        <end position="44"/>
    </location>
</feature>
<dbReference type="InterPro" id="IPR017452">
    <property type="entry name" value="GPCR_Rhodpsn_7TM"/>
</dbReference>
<keyword evidence="4 9" id="KW-1133">Transmembrane helix</keyword>
<keyword evidence="8" id="KW-0807">Transducer</keyword>
<evidence type="ECO:0000256" key="6">
    <source>
        <dbReference type="ARBA" id="ARBA00023136"/>
    </source>
</evidence>
<evidence type="ECO:0000256" key="8">
    <source>
        <dbReference type="ARBA" id="ARBA00023224"/>
    </source>
</evidence>
<dbReference type="PROSITE" id="PS50262">
    <property type="entry name" value="G_PROTEIN_RECEP_F1_2"/>
    <property type="match status" value="1"/>
</dbReference>
<evidence type="ECO:0000256" key="7">
    <source>
        <dbReference type="ARBA" id="ARBA00023170"/>
    </source>
</evidence>
<dbReference type="PANTHER" id="PTHR24249">
    <property type="entry name" value="HISTAMINE RECEPTOR-RELATED G-PROTEIN COUPLED RECEPTOR"/>
    <property type="match status" value="1"/>
</dbReference>
<keyword evidence="2" id="KW-1003">Cell membrane</keyword>
<organism evidence="11 12">
    <name type="scientific">Adineta ricciae</name>
    <name type="common">Rotifer</name>
    <dbReference type="NCBI Taxonomy" id="249248"/>
    <lineage>
        <taxon>Eukaryota</taxon>
        <taxon>Metazoa</taxon>
        <taxon>Spiralia</taxon>
        <taxon>Gnathifera</taxon>
        <taxon>Rotifera</taxon>
        <taxon>Eurotatoria</taxon>
        <taxon>Bdelloidea</taxon>
        <taxon>Adinetida</taxon>
        <taxon>Adinetidae</taxon>
        <taxon>Adineta</taxon>
    </lineage>
</organism>
<keyword evidence="3 9" id="KW-0812">Transmembrane</keyword>
<evidence type="ECO:0000313" key="11">
    <source>
        <dbReference type="EMBL" id="CAF1432612.1"/>
    </source>
</evidence>
<dbReference type="Pfam" id="PF00001">
    <property type="entry name" value="7tm_1"/>
    <property type="match status" value="1"/>
</dbReference>
<evidence type="ECO:0000256" key="5">
    <source>
        <dbReference type="ARBA" id="ARBA00023040"/>
    </source>
</evidence>